<evidence type="ECO:0000256" key="2">
    <source>
        <dbReference type="ARBA" id="ARBA00022679"/>
    </source>
</evidence>
<dbReference type="Pfam" id="PF00109">
    <property type="entry name" value="ketoacyl-synt"/>
    <property type="match status" value="1"/>
</dbReference>
<dbReference type="PANTHER" id="PTHR11712">
    <property type="entry name" value="POLYKETIDE SYNTHASE-RELATED"/>
    <property type="match status" value="1"/>
</dbReference>
<dbReference type="Gene3D" id="3.40.47.10">
    <property type="match status" value="1"/>
</dbReference>
<dbReference type="InterPro" id="IPR014030">
    <property type="entry name" value="Ketoacyl_synth_N"/>
</dbReference>
<reference evidence="6 7" key="1">
    <citation type="submission" date="2020-04" db="EMBL/GenBank/DDBJ databases">
        <title>MicrobeNet Type strains.</title>
        <authorList>
            <person name="Nicholson A.C."/>
        </authorList>
    </citation>
    <scope>NUCLEOTIDE SEQUENCE [LARGE SCALE GENOMIC DNA]</scope>
    <source>
        <strain evidence="6 7">ATCC 23612</strain>
    </source>
</reference>
<name>A0A7X6M9R2_9ACTN</name>
<dbReference type="GO" id="GO:0004315">
    <property type="term" value="F:3-oxoacyl-[acyl-carrier-protein] synthase activity"/>
    <property type="evidence" value="ECO:0007669"/>
    <property type="project" value="TreeGrafter"/>
</dbReference>
<evidence type="ECO:0000256" key="3">
    <source>
        <dbReference type="ARBA" id="ARBA00023315"/>
    </source>
</evidence>
<dbReference type="Pfam" id="PF02801">
    <property type="entry name" value="Ketoacyl-synt_C"/>
    <property type="match status" value="1"/>
</dbReference>
<dbReference type="CDD" id="cd00834">
    <property type="entry name" value="KAS_I_II"/>
    <property type="match status" value="1"/>
</dbReference>
<evidence type="ECO:0000259" key="5">
    <source>
        <dbReference type="PROSITE" id="PS52004"/>
    </source>
</evidence>
<protein>
    <submittedName>
        <fullName evidence="6">Beta-ketoacyl-[acyl-carrier-protein] synthase family protein</fullName>
    </submittedName>
</protein>
<keyword evidence="7" id="KW-1185">Reference proteome</keyword>
<dbReference type="FunFam" id="3.40.47.10:FF:000029">
    <property type="entry name" value="3-oxoacyl-[acyl-carrier-protein] synthase 1"/>
    <property type="match status" value="1"/>
</dbReference>
<dbReference type="InterPro" id="IPR016039">
    <property type="entry name" value="Thiolase-like"/>
</dbReference>
<sequence>MSDRVWVTGMGAVTPGGWSVERTWETVRDGGSGVRPVRRFATFPSSSSVAGMVPGHDEYLPEYSLSVSYGTHAAREALAGSGLDEASGLDAAIVANHGERRLPGEGASGRVAGVEQIAREVGASVGARRSSAPYGACAGSAQAIGMARRLITSGRADTVLAGGSDALVTPFDFFSFSSLYVMSTRECPAEEASCPFDERRDGFVLAEGAAFLLLESERHARARGAEPLAFLDGFGLRQNAHHMFAPPPDGQGPADAMAEALRDAGTAPSGIDHINAHGTGTRDNDSSETLAIRSVFGAHADELTVTSNKSQLGHTMGACGAIEAVLSVMSLRTGVVPPTRNLERPSPECDLDYVPGSAREVPLRRVLSNSFGFGGHSASLVLSLTDFRGDA</sequence>
<comment type="caution">
    <text evidence="6">The sequence shown here is derived from an EMBL/GenBank/DDBJ whole genome shotgun (WGS) entry which is preliminary data.</text>
</comment>
<feature type="domain" description="Ketosynthase family 3 (KS3)" evidence="5">
    <location>
        <begin position="2"/>
        <end position="384"/>
    </location>
</feature>
<dbReference type="InterPro" id="IPR020841">
    <property type="entry name" value="PKS_Beta-ketoAc_synthase_dom"/>
</dbReference>
<dbReference type="AlphaFoldDB" id="A0A7X6M9R2"/>
<evidence type="ECO:0000256" key="4">
    <source>
        <dbReference type="RuleBase" id="RU003694"/>
    </source>
</evidence>
<keyword evidence="3" id="KW-0012">Acyltransferase</keyword>
<dbReference type="InterPro" id="IPR000794">
    <property type="entry name" value="Beta-ketoacyl_synthase"/>
</dbReference>
<dbReference type="RefSeq" id="WP_061081782.1">
    <property type="nucleotide sequence ID" value="NZ_JAAXPG010000004.1"/>
</dbReference>
<dbReference type="SMART" id="SM00825">
    <property type="entry name" value="PKS_KS"/>
    <property type="match status" value="1"/>
</dbReference>
<dbReference type="PROSITE" id="PS52004">
    <property type="entry name" value="KS3_2"/>
    <property type="match status" value="1"/>
</dbReference>
<dbReference type="GO" id="GO:0006633">
    <property type="term" value="P:fatty acid biosynthetic process"/>
    <property type="evidence" value="ECO:0007669"/>
    <property type="project" value="TreeGrafter"/>
</dbReference>
<evidence type="ECO:0000256" key="1">
    <source>
        <dbReference type="ARBA" id="ARBA00008467"/>
    </source>
</evidence>
<dbReference type="Proteomes" id="UP000553209">
    <property type="component" value="Unassembled WGS sequence"/>
</dbReference>
<gene>
    <name evidence="6" type="ORF">HGB44_05895</name>
</gene>
<dbReference type="EMBL" id="JAAXPG010000004">
    <property type="protein sequence ID" value="NKY97206.1"/>
    <property type="molecule type" value="Genomic_DNA"/>
</dbReference>
<keyword evidence="2 4" id="KW-0808">Transferase</keyword>
<evidence type="ECO:0000313" key="6">
    <source>
        <dbReference type="EMBL" id="NKY97206.1"/>
    </source>
</evidence>
<accession>A0A7X6M9R2</accession>
<comment type="similarity">
    <text evidence="1 4">Belongs to the thiolase-like superfamily. Beta-ketoacyl-ACP synthases family.</text>
</comment>
<proteinExistence type="inferred from homology"/>
<organism evidence="6 7">
    <name type="scientific">Nocardiopsis alborubida</name>
    <dbReference type="NCBI Taxonomy" id="146802"/>
    <lineage>
        <taxon>Bacteria</taxon>
        <taxon>Bacillati</taxon>
        <taxon>Actinomycetota</taxon>
        <taxon>Actinomycetes</taxon>
        <taxon>Streptosporangiales</taxon>
        <taxon>Nocardiopsidaceae</taxon>
        <taxon>Nocardiopsis</taxon>
    </lineage>
</organism>
<evidence type="ECO:0000313" key="7">
    <source>
        <dbReference type="Proteomes" id="UP000553209"/>
    </source>
</evidence>
<dbReference type="SUPFAM" id="SSF53901">
    <property type="entry name" value="Thiolase-like"/>
    <property type="match status" value="2"/>
</dbReference>
<dbReference type="PANTHER" id="PTHR11712:SF336">
    <property type="entry name" value="3-OXOACYL-[ACYL-CARRIER-PROTEIN] SYNTHASE, MITOCHONDRIAL"/>
    <property type="match status" value="1"/>
</dbReference>
<dbReference type="InterPro" id="IPR014031">
    <property type="entry name" value="Ketoacyl_synth_C"/>
</dbReference>